<sequence>MKESDIIPDVNYNVDNEAIEAIVSGKNILVTGAGGSIGSHLVKKIASFSPSAIILVDIAETPLHTISLYLKEHNITHSAYLADIRNTNRLTYIFETAQPAIVIHVAAYKHVWLTEENPAEAISVNAIGTKNVVDLSIEKNCEKCMLISTDKAVSPVSVLGATKQLAEQYVLERHKHAKNTSLSIVRFGNVFNSNGSVIEKFTNQLLHQKPVTLTHKEVERYFLTISNACNLILQCLCFSEDEVLYTFNMGAPLKIESILQKLITQLGVTPVSIIETGLQSGEKLKEALHERNAEVKTTSHDKIIALNEFKLTHNIHQIYEQLEDLITHIHSPQKIKEALMNALTEYQPLS</sequence>
<dbReference type="InterPro" id="IPR036291">
    <property type="entry name" value="NAD(P)-bd_dom_sf"/>
</dbReference>
<accession>A0ABQ5MFE7</accession>
<evidence type="ECO:0000313" key="3">
    <source>
        <dbReference type="EMBL" id="GLB48130.1"/>
    </source>
</evidence>
<comment type="caution">
    <text evidence="3">The sequence shown here is derived from an EMBL/GenBank/DDBJ whole genome shotgun (WGS) entry which is preliminary data.</text>
</comment>
<dbReference type="Pfam" id="PF02719">
    <property type="entry name" value="Polysacc_synt_2"/>
    <property type="match status" value="1"/>
</dbReference>
<dbReference type="InterPro" id="IPR051203">
    <property type="entry name" value="Polysaccharide_Synthase-Rel"/>
</dbReference>
<dbReference type="SUPFAM" id="SSF51735">
    <property type="entry name" value="NAD(P)-binding Rossmann-fold domains"/>
    <property type="match status" value="1"/>
</dbReference>
<reference evidence="3" key="1">
    <citation type="submission" date="2022-07" db="EMBL/GenBank/DDBJ databases">
        <title>Taxonomy of Novel Oxalotrophic and Methylotrophic Bacteria.</title>
        <authorList>
            <person name="Sahin N."/>
            <person name="Tani A."/>
        </authorList>
    </citation>
    <scope>NUCLEOTIDE SEQUENCE</scope>
    <source>
        <strain evidence="3">Y10</strain>
    </source>
</reference>
<proteinExistence type="inferred from homology"/>
<dbReference type="RefSeq" id="WP_281763784.1">
    <property type="nucleotide sequence ID" value="NZ_BRVO01000001.1"/>
</dbReference>
<gene>
    <name evidence="3" type="ORF">Y10_04980</name>
</gene>
<feature type="domain" description="Polysaccharide biosynthesis protein CapD-like" evidence="2">
    <location>
        <begin position="28"/>
        <end position="306"/>
    </location>
</feature>
<keyword evidence="4" id="KW-1185">Reference proteome</keyword>
<organism evidence="3 4">
    <name type="scientific">Neptunitalea lumnitzerae</name>
    <dbReference type="NCBI Taxonomy" id="2965509"/>
    <lineage>
        <taxon>Bacteria</taxon>
        <taxon>Pseudomonadati</taxon>
        <taxon>Bacteroidota</taxon>
        <taxon>Flavobacteriia</taxon>
        <taxon>Flavobacteriales</taxon>
        <taxon>Flavobacteriaceae</taxon>
        <taxon>Neptunitalea</taxon>
    </lineage>
</organism>
<dbReference type="EMBL" id="BRVO01000001">
    <property type="protein sequence ID" value="GLB48130.1"/>
    <property type="molecule type" value="Genomic_DNA"/>
</dbReference>
<dbReference type="Gene3D" id="3.40.50.720">
    <property type="entry name" value="NAD(P)-binding Rossmann-like Domain"/>
    <property type="match status" value="1"/>
</dbReference>
<evidence type="ECO:0000259" key="2">
    <source>
        <dbReference type="Pfam" id="PF02719"/>
    </source>
</evidence>
<dbReference type="InterPro" id="IPR003869">
    <property type="entry name" value="Polysac_CapD-like"/>
</dbReference>
<evidence type="ECO:0000313" key="4">
    <source>
        <dbReference type="Proteomes" id="UP001143543"/>
    </source>
</evidence>
<dbReference type="PANTHER" id="PTHR43318:SF1">
    <property type="entry name" value="POLYSACCHARIDE BIOSYNTHESIS PROTEIN EPSC-RELATED"/>
    <property type="match status" value="1"/>
</dbReference>
<protein>
    <recommendedName>
        <fullName evidence="2">Polysaccharide biosynthesis protein CapD-like domain-containing protein</fullName>
    </recommendedName>
</protein>
<evidence type="ECO:0000256" key="1">
    <source>
        <dbReference type="ARBA" id="ARBA00007430"/>
    </source>
</evidence>
<name>A0ABQ5MFE7_9FLAO</name>
<dbReference type="Proteomes" id="UP001143543">
    <property type="component" value="Unassembled WGS sequence"/>
</dbReference>
<comment type="similarity">
    <text evidence="1">Belongs to the polysaccharide synthase family.</text>
</comment>
<dbReference type="PANTHER" id="PTHR43318">
    <property type="entry name" value="UDP-N-ACETYLGLUCOSAMINE 4,6-DEHYDRATASE"/>
    <property type="match status" value="1"/>
</dbReference>